<sequence length="123" mass="14945">MERDLRWNGERPQKNGKKTSDGMEKDLRRMERRPQMEWRKTSDGMDKDTLMEWRKTRDGMGKTSNSRWKDRTGEGCISRIVYYSLIHFSCYGFSFVFIELLYTNIVFKIFYLRECFKMIKKVV</sequence>
<keyword evidence="2" id="KW-0812">Transmembrane</keyword>
<protein>
    <submittedName>
        <fullName evidence="4">Uncharacterized protein</fullName>
    </submittedName>
</protein>
<name>A0AAN8GAK6_PATCE</name>
<evidence type="ECO:0000313" key="4">
    <source>
        <dbReference type="EMBL" id="KAK6165326.1"/>
    </source>
</evidence>
<proteinExistence type="predicted"/>
<gene>
    <name evidence="3" type="ORF">SNE40_022271</name>
    <name evidence="4" type="ORF">SNE40_022273</name>
    <name evidence="5" type="ORF">SNE40_022275</name>
</gene>
<organism evidence="4 6">
    <name type="scientific">Patella caerulea</name>
    <name type="common">Rayed Mediterranean limpet</name>
    <dbReference type="NCBI Taxonomy" id="87958"/>
    <lineage>
        <taxon>Eukaryota</taxon>
        <taxon>Metazoa</taxon>
        <taxon>Spiralia</taxon>
        <taxon>Lophotrochozoa</taxon>
        <taxon>Mollusca</taxon>
        <taxon>Gastropoda</taxon>
        <taxon>Patellogastropoda</taxon>
        <taxon>Patelloidea</taxon>
        <taxon>Patellidae</taxon>
        <taxon>Patella</taxon>
    </lineage>
</organism>
<dbReference type="AlphaFoldDB" id="A0AAN8GAK6"/>
<accession>A0AAN8GAK6</accession>
<feature type="transmembrane region" description="Helical" evidence="2">
    <location>
        <begin position="91"/>
        <end position="111"/>
    </location>
</feature>
<evidence type="ECO:0000313" key="5">
    <source>
        <dbReference type="EMBL" id="KAK6165328.1"/>
    </source>
</evidence>
<dbReference type="EMBL" id="JAZGQO010000021">
    <property type="protein sequence ID" value="KAK6165326.1"/>
    <property type="molecule type" value="Genomic_DNA"/>
</dbReference>
<feature type="region of interest" description="Disordered" evidence="1">
    <location>
        <begin position="1"/>
        <end position="45"/>
    </location>
</feature>
<evidence type="ECO:0000313" key="3">
    <source>
        <dbReference type="EMBL" id="KAK6165324.1"/>
    </source>
</evidence>
<keyword evidence="2" id="KW-1133">Transmembrane helix</keyword>
<comment type="caution">
    <text evidence="4">The sequence shown here is derived from an EMBL/GenBank/DDBJ whole genome shotgun (WGS) entry which is preliminary data.</text>
</comment>
<keyword evidence="2" id="KW-0472">Membrane</keyword>
<evidence type="ECO:0000256" key="2">
    <source>
        <dbReference type="SAM" id="Phobius"/>
    </source>
</evidence>
<evidence type="ECO:0000256" key="1">
    <source>
        <dbReference type="SAM" id="MobiDB-lite"/>
    </source>
</evidence>
<keyword evidence="6" id="KW-1185">Reference proteome</keyword>
<dbReference type="EMBL" id="JAZGQO010000021">
    <property type="protein sequence ID" value="KAK6165328.1"/>
    <property type="molecule type" value="Genomic_DNA"/>
</dbReference>
<reference evidence="4 6" key="1">
    <citation type="submission" date="2024-01" db="EMBL/GenBank/DDBJ databases">
        <title>The genome of the rayed Mediterranean limpet Patella caerulea (Linnaeus, 1758).</title>
        <authorList>
            <person name="Anh-Thu Weber A."/>
            <person name="Halstead-Nussloch G."/>
        </authorList>
    </citation>
    <scope>NUCLEOTIDE SEQUENCE [LARGE SCALE GENOMIC DNA]</scope>
    <source>
        <strain evidence="4">AATW-2023a</strain>
        <tissue evidence="4">Whole specimen</tissue>
    </source>
</reference>
<evidence type="ECO:0000313" key="6">
    <source>
        <dbReference type="Proteomes" id="UP001347796"/>
    </source>
</evidence>
<dbReference type="Proteomes" id="UP001347796">
    <property type="component" value="Unassembled WGS sequence"/>
</dbReference>
<dbReference type="EMBL" id="JAZGQO010000021">
    <property type="protein sequence ID" value="KAK6165324.1"/>
    <property type="molecule type" value="Genomic_DNA"/>
</dbReference>